<feature type="domain" description="HTH deoR-type" evidence="7">
    <location>
        <begin position="3"/>
        <end position="58"/>
    </location>
</feature>
<evidence type="ECO:0000256" key="6">
    <source>
        <dbReference type="ARBA" id="ARBA00024937"/>
    </source>
</evidence>
<keyword evidence="9" id="KW-1185">Reference proteome</keyword>
<proteinExistence type="predicted"/>
<dbReference type="Proteomes" id="UP000216797">
    <property type="component" value="Unassembled WGS sequence"/>
</dbReference>
<dbReference type="InterPro" id="IPR036388">
    <property type="entry name" value="WH-like_DNA-bd_sf"/>
</dbReference>
<comment type="caution">
    <text evidence="8">The sequence shown here is derived from an EMBL/GenBank/DDBJ whole genome shotgun (WGS) entry which is preliminary data.</text>
</comment>
<dbReference type="PRINTS" id="PR00037">
    <property type="entry name" value="HTHLACR"/>
</dbReference>
<dbReference type="AlphaFoldDB" id="A0A267HQ80"/>
<evidence type="ECO:0000256" key="4">
    <source>
        <dbReference type="ARBA" id="ARBA00023125"/>
    </source>
</evidence>
<name>A0A267HQ80_9ENTE</name>
<accession>A0A267HQ80</accession>
<evidence type="ECO:0000259" key="7">
    <source>
        <dbReference type="PROSITE" id="PS51000"/>
    </source>
</evidence>
<reference evidence="8 9" key="1">
    <citation type="submission" date="2015-08" db="EMBL/GenBank/DDBJ databases">
        <title>Enterococcus genome sequence.</title>
        <authorList>
            <person name="Acedo J.Z."/>
            <person name="Vederas J.C."/>
        </authorList>
    </citation>
    <scope>NUCLEOTIDE SEQUENCE [LARGE SCALE GENOMIC DNA]</scope>
    <source>
        <strain evidence="8 9">49</strain>
    </source>
</reference>
<comment type="function">
    <text evidence="6">Repressor of the lactose catabolism operon. Galactose-6-phosphate is the inducer.</text>
</comment>
<gene>
    <name evidence="8" type="ORF">AKL21_08490</name>
</gene>
<dbReference type="EMBL" id="LHUG01000006">
    <property type="protein sequence ID" value="PAB00519.1"/>
    <property type="molecule type" value="Genomic_DNA"/>
</dbReference>
<dbReference type="InterPro" id="IPR037171">
    <property type="entry name" value="NagB/RpiA_transferase-like"/>
</dbReference>
<dbReference type="PROSITE" id="PS00894">
    <property type="entry name" value="HTH_DEOR_1"/>
    <property type="match status" value="1"/>
</dbReference>
<dbReference type="PANTHER" id="PTHR30363">
    <property type="entry name" value="HTH-TYPE TRANSCRIPTIONAL REGULATOR SRLR-RELATED"/>
    <property type="match status" value="1"/>
</dbReference>
<organism evidence="8 9">
    <name type="scientific">Enterococcus canintestini</name>
    <dbReference type="NCBI Taxonomy" id="317010"/>
    <lineage>
        <taxon>Bacteria</taxon>
        <taxon>Bacillati</taxon>
        <taxon>Bacillota</taxon>
        <taxon>Bacilli</taxon>
        <taxon>Lactobacillales</taxon>
        <taxon>Enterococcaceae</taxon>
        <taxon>Enterococcus</taxon>
    </lineage>
</organism>
<keyword evidence="2" id="KW-0678">Repressor</keyword>
<dbReference type="InterPro" id="IPR018356">
    <property type="entry name" value="Tscrpt_reg_HTH_DeoR_CS"/>
</dbReference>
<keyword evidence="3" id="KW-0805">Transcription regulation</keyword>
<dbReference type="SUPFAM" id="SSF100950">
    <property type="entry name" value="NagB/RpiA/CoA transferase-like"/>
    <property type="match status" value="1"/>
</dbReference>
<evidence type="ECO:0000313" key="8">
    <source>
        <dbReference type="EMBL" id="PAB00519.1"/>
    </source>
</evidence>
<dbReference type="Pfam" id="PF00455">
    <property type="entry name" value="DeoRC"/>
    <property type="match status" value="1"/>
</dbReference>
<evidence type="ECO:0000256" key="5">
    <source>
        <dbReference type="ARBA" id="ARBA00023163"/>
    </source>
</evidence>
<dbReference type="InterPro" id="IPR014036">
    <property type="entry name" value="DeoR-like_C"/>
</dbReference>
<dbReference type="PROSITE" id="PS51000">
    <property type="entry name" value="HTH_DEOR_2"/>
    <property type="match status" value="1"/>
</dbReference>
<evidence type="ECO:0000256" key="3">
    <source>
        <dbReference type="ARBA" id="ARBA00023015"/>
    </source>
</evidence>
<dbReference type="Gene3D" id="1.10.10.10">
    <property type="entry name" value="Winged helix-like DNA-binding domain superfamily/Winged helix DNA-binding domain"/>
    <property type="match status" value="1"/>
</dbReference>
<dbReference type="SMART" id="SM00420">
    <property type="entry name" value="HTH_DEOR"/>
    <property type="match status" value="1"/>
</dbReference>
<keyword evidence="5" id="KW-0804">Transcription</keyword>
<dbReference type="Gene3D" id="3.40.50.1360">
    <property type="match status" value="1"/>
</dbReference>
<protein>
    <recommendedName>
        <fullName evidence="1">Lactose phosphotransferase system repressor</fullName>
    </recommendedName>
</protein>
<keyword evidence="4" id="KW-0238">DNA-binding</keyword>
<dbReference type="RefSeq" id="WP_095006758.1">
    <property type="nucleotide sequence ID" value="NZ_JBKVRM010000008.1"/>
</dbReference>
<dbReference type="GO" id="GO:0003677">
    <property type="term" value="F:DNA binding"/>
    <property type="evidence" value="ECO:0007669"/>
    <property type="project" value="UniProtKB-KW"/>
</dbReference>
<dbReference type="InterPro" id="IPR050313">
    <property type="entry name" value="Carb_Metab_HTH_regulators"/>
</dbReference>
<dbReference type="InterPro" id="IPR036390">
    <property type="entry name" value="WH_DNA-bd_sf"/>
</dbReference>
<dbReference type="PANTHER" id="PTHR30363:SF4">
    <property type="entry name" value="GLYCEROL-3-PHOSPHATE REGULON REPRESSOR"/>
    <property type="match status" value="1"/>
</dbReference>
<evidence type="ECO:0000256" key="1">
    <source>
        <dbReference type="ARBA" id="ARBA00021390"/>
    </source>
</evidence>
<dbReference type="SUPFAM" id="SSF46785">
    <property type="entry name" value="Winged helix' DNA-binding domain"/>
    <property type="match status" value="1"/>
</dbReference>
<sequence>MLKEERFNAIVSLVDEKGTIRVADIVERLNVSDMTVRRDLTELEEQGRLKRVHGGAKTVHTYRYEELSHSDKQIINMAEKKLIAQKALELIKEEETIFLGPGTTIEVLAQLIQHDSLRVVTNCLPVFETLSQKPGNLKVYLIGGEMRMRTRSFFGEIANLSLADMHFHKSFFSCNALKEDKIMTATIEEGQTQLIALQNSFERYLLMDTSKIDKEDFYTFYRLKDVTAVITNPDEYNSSQIFEDKVQVIK</sequence>
<dbReference type="InterPro" id="IPR001034">
    <property type="entry name" value="DeoR_HTH"/>
</dbReference>
<dbReference type="Pfam" id="PF08220">
    <property type="entry name" value="HTH_DeoR"/>
    <property type="match status" value="1"/>
</dbReference>
<evidence type="ECO:0000256" key="2">
    <source>
        <dbReference type="ARBA" id="ARBA00022491"/>
    </source>
</evidence>
<evidence type="ECO:0000313" key="9">
    <source>
        <dbReference type="Proteomes" id="UP000216797"/>
    </source>
</evidence>
<dbReference type="SMART" id="SM01134">
    <property type="entry name" value="DeoRC"/>
    <property type="match status" value="1"/>
</dbReference>
<dbReference type="GO" id="GO:0003700">
    <property type="term" value="F:DNA-binding transcription factor activity"/>
    <property type="evidence" value="ECO:0007669"/>
    <property type="project" value="InterPro"/>
</dbReference>